<feature type="transmembrane region" description="Helical" evidence="3">
    <location>
        <begin position="181"/>
        <end position="200"/>
    </location>
</feature>
<dbReference type="InterPro" id="IPR008977">
    <property type="entry name" value="PHM/PNGase_F_dom_sf"/>
</dbReference>
<feature type="transmembrane region" description="Helical" evidence="3">
    <location>
        <begin position="220"/>
        <end position="241"/>
    </location>
</feature>
<feature type="transmembrane region" description="Helical" evidence="3">
    <location>
        <begin position="253"/>
        <end position="268"/>
    </location>
</feature>
<dbReference type="SUPFAM" id="SSF49742">
    <property type="entry name" value="PHM/PNGase F"/>
    <property type="match status" value="2"/>
</dbReference>
<dbReference type="AlphaFoldDB" id="A0A813MC44"/>
<dbReference type="GO" id="GO:0016715">
    <property type="term" value="F:oxidoreductase activity, acting on paired donors, with incorporation or reduction of molecular oxygen, reduced ascorbate as one donor, and incorporation of one atom of oxygen"/>
    <property type="evidence" value="ECO:0007669"/>
    <property type="project" value="InterPro"/>
</dbReference>
<feature type="transmembrane region" description="Helical" evidence="3">
    <location>
        <begin position="133"/>
        <end position="154"/>
    </location>
</feature>
<keyword evidence="1" id="KW-1015">Disulfide bond</keyword>
<feature type="transmembrane region" description="Helical" evidence="3">
    <location>
        <begin position="69"/>
        <end position="91"/>
    </location>
</feature>
<feature type="region of interest" description="Disordered" evidence="2">
    <location>
        <begin position="693"/>
        <end position="722"/>
    </location>
</feature>
<evidence type="ECO:0000313" key="5">
    <source>
        <dbReference type="Proteomes" id="UP000663860"/>
    </source>
</evidence>
<feature type="transmembrane region" description="Helical" evidence="3">
    <location>
        <begin position="37"/>
        <end position="57"/>
    </location>
</feature>
<dbReference type="Gene3D" id="2.60.120.310">
    <property type="entry name" value="Copper type II, ascorbate-dependent monooxygenase, N-terminal domain"/>
    <property type="match status" value="1"/>
</dbReference>
<evidence type="ECO:0000313" key="4">
    <source>
        <dbReference type="EMBL" id="CAF0719057.1"/>
    </source>
</evidence>
<dbReference type="InterPro" id="IPR036939">
    <property type="entry name" value="Cu2_ascorb_mOase_N_sf"/>
</dbReference>
<gene>
    <name evidence="4" type="ORF">IZO911_LOCUS1694</name>
</gene>
<dbReference type="InterPro" id="IPR014784">
    <property type="entry name" value="Cu2_ascorb_mOase-like_C"/>
</dbReference>
<keyword evidence="3" id="KW-0472">Membrane</keyword>
<feature type="transmembrane region" description="Helical" evidence="3">
    <location>
        <begin position="274"/>
        <end position="292"/>
    </location>
</feature>
<dbReference type="Proteomes" id="UP000663860">
    <property type="component" value="Unassembled WGS sequence"/>
</dbReference>
<keyword evidence="3" id="KW-1133">Transmembrane helix</keyword>
<dbReference type="EMBL" id="CAJNOE010000008">
    <property type="protein sequence ID" value="CAF0719057.1"/>
    <property type="molecule type" value="Genomic_DNA"/>
</dbReference>
<reference evidence="4" key="1">
    <citation type="submission" date="2021-02" db="EMBL/GenBank/DDBJ databases">
        <authorList>
            <person name="Nowell W R."/>
        </authorList>
    </citation>
    <scope>NUCLEOTIDE SEQUENCE</scope>
</reference>
<dbReference type="Gene3D" id="2.60.120.230">
    <property type="match status" value="1"/>
</dbReference>
<evidence type="ECO:0008006" key="6">
    <source>
        <dbReference type="Google" id="ProtNLM"/>
    </source>
</evidence>
<accession>A0A813MC44</accession>
<evidence type="ECO:0000256" key="2">
    <source>
        <dbReference type="SAM" id="MobiDB-lite"/>
    </source>
</evidence>
<evidence type="ECO:0000256" key="1">
    <source>
        <dbReference type="ARBA" id="ARBA00023157"/>
    </source>
</evidence>
<name>A0A813MC44_9BILA</name>
<proteinExistence type="predicted"/>
<feature type="transmembrane region" description="Helical" evidence="3">
    <location>
        <begin position="626"/>
        <end position="649"/>
    </location>
</feature>
<protein>
    <recommendedName>
        <fullName evidence="6">Transmembrane protein</fullName>
    </recommendedName>
</protein>
<keyword evidence="3" id="KW-0812">Transmembrane</keyword>
<sequence>MDTTVIGNRTGSNLDIIQRIDRLITFLFHLFFQKKFLVHRLVGLLYLIQYALCFYWYCKNYETFKESFLIWSLPLTGLIQSIIATLTFTFLSRTKIDPGYYSDRGTLSYAFIVENTFFAGLLLFQWLYYSDFFYYYINNSIIIDNLIVFLPYILRQLWPKTHFRDSLKNSDKNKTTPNRKFYIIVTIITKVFYVWAKHYIGYFLNYIRFFDLANSQQISYIYLLLIFSAFATTISVFLHTLKFKGYIGPRTSYIIYMASYLATFYSFIQIRDIFFIHYDLAIYVLIGVVINFQSLYYQHIYQIILLILFNSHKFHLIPTNIDRLDFHPIYDRENIQYITTYLCLEPYPIKENVNIWFGDQPCVSMDQSMLIYEWYHNIPSVQWPKDAGFRVGAKTLYRYIVINIKYFSSISNNIYGEHVTMTRKKPKYQIGTYEITTNAFQFQRNFADFSCQYHSSSMEVFSALLFSNPEGNLHWPQTFYQLQNSIDIKAQDYLIGTCIYEDKYKLPIESRDQICEITLLFYMKQDDKIPLETCENNGFPDIADEYLPVDINIPKTLFDINSIYPNKTPDEWAIMNRNISSLIFESNVDHANISESNTDHANTLYLTYTNINNYQEIVVLIHSHKLLFILLIWILLLIVGLFILLIVILRTRKYKIYISTNKKRTTAITIGGETGSLSGWLTKRRFQQYGDDGNTIENEPLTTKHRWTSDSEESDLSETEVHNSTDFRNVVLRN</sequence>
<organism evidence="4 5">
    <name type="scientific">Adineta steineri</name>
    <dbReference type="NCBI Taxonomy" id="433720"/>
    <lineage>
        <taxon>Eukaryota</taxon>
        <taxon>Metazoa</taxon>
        <taxon>Spiralia</taxon>
        <taxon>Gnathifera</taxon>
        <taxon>Rotifera</taxon>
        <taxon>Eurotatoria</taxon>
        <taxon>Bdelloidea</taxon>
        <taxon>Adinetida</taxon>
        <taxon>Adinetidae</taxon>
        <taxon>Adineta</taxon>
    </lineage>
</organism>
<comment type="caution">
    <text evidence="4">The sequence shown here is derived from an EMBL/GenBank/DDBJ whole genome shotgun (WGS) entry which is preliminary data.</text>
</comment>
<feature type="transmembrane region" description="Helical" evidence="3">
    <location>
        <begin position="107"/>
        <end position="127"/>
    </location>
</feature>
<evidence type="ECO:0000256" key="3">
    <source>
        <dbReference type="SAM" id="Phobius"/>
    </source>
</evidence>
<dbReference type="GO" id="GO:0005507">
    <property type="term" value="F:copper ion binding"/>
    <property type="evidence" value="ECO:0007669"/>
    <property type="project" value="InterPro"/>
</dbReference>